<dbReference type="PANTHER" id="PTHR30329:SF21">
    <property type="entry name" value="LIPOPROTEIN YIAD-RELATED"/>
    <property type="match status" value="1"/>
</dbReference>
<evidence type="ECO:0000313" key="7">
    <source>
        <dbReference type="Proteomes" id="UP000017148"/>
    </source>
</evidence>
<evidence type="ECO:0000256" key="3">
    <source>
        <dbReference type="ARBA" id="ARBA00023237"/>
    </source>
</evidence>
<dbReference type="PRINTS" id="PR01021">
    <property type="entry name" value="OMPADOMAIN"/>
</dbReference>
<dbReference type="Proteomes" id="UP000017148">
    <property type="component" value="Unassembled WGS sequence"/>
</dbReference>
<dbReference type="GO" id="GO:0009279">
    <property type="term" value="C:cell outer membrane"/>
    <property type="evidence" value="ECO:0007669"/>
    <property type="project" value="UniProtKB-SubCell"/>
</dbReference>
<dbReference type="PANTHER" id="PTHR30329">
    <property type="entry name" value="STATOR ELEMENT OF FLAGELLAR MOTOR COMPLEX"/>
    <property type="match status" value="1"/>
</dbReference>
<dbReference type="InterPro" id="IPR036737">
    <property type="entry name" value="OmpA-like_sf"/>
</dbReference>
<proteinExistence type="predicted"/>
<dbReference type="PROSITE" id="PS51123">
    <property type="entry name" value="OMPA_2"/>
    <property type="match status" value="1"/>
</dbReference>
<accession>U7DAJ3</accession>
<dbReference type="PRINTS" id="PR01023">
    <property type="entry name" value="NAFLGMOTY"/>
</dbReference>
<dbReference type="EMBL" id="ASJR01000006">
    <property type="protein sequence ID" value="ERP32152.1"/>
    <property type="molecule type" value="Genomic_DNA"/>
</dbReference>
<evidence type="ECO:0000259" key="5">
    <source>
        <dbReference type="PROSITE" id="PS51123"/>
    </source>
</evidence>
<feature type="domain" description="OmpA-like" evidence="5">
    <location>
        <begin position="381"/>
        <end position="498"/>
    </location>
</feature>
<evidence type="ECO:0000256" key="1">
    <source>
        <dbReference type="ARBA" id="ARBA00004442"/>
    </source>
</evidence>
<organism evidence="6 7">
    <name type="scientific">Chitinivibrio alkaliphilus ACht1</name>
    <dbReference type="NCBI Taxonomy" id="1313304"/>
    <lineage>
        <taxon>Bacteria</taxon>
        <taxon>Pseudomonadati</taxon>
        <taxon>Fibrobacterota</taxon>
        <taxon>Chitinivibrionia</taxon>
        <taxon>Chitinivibrionales</taxon>
        <taxon>Chitinivibrionaceae</taxon>
        <taxon>Chitinivibrio</taxon>
    </lineage>
</organism>
<evidence type="ECO:0000256" key="4">
    <source>
        <dbReference type="PROSITE-ProRule" id="PRU00473"/>
    </source>
</evidence>
<comment type="caution">
    <text evidence="6">The sequence shown here is derived from an EMBL/GenBank/DDBJ whole genome shotgun (WGS) entry which is preliminary data.</text>
</comment>
<dbReference type="SUPFAM" id="SSF103088">
    <property type="entry name" value="OmpA-like"/>
    <property type="match status" value="1"/>
</dbReference>
<dbReference type="RefSeq" id="WP_022636383.1">
    <property type="nucleotide sequence ID" value="NZ_ASJR01000006.1"/>
</dbReference>
<dbReference type="CDD" id="cd07185">
    <property type="entry name" value="OmpA_C-like"/>
    <property type="match status" value="1"/>
</dbReference>
<reference evidence="6 7" key="1">
    <citation type="journal article" date="2013" name="Environ. Microbiol.">
        <title>Genome analysis of Chitinivibrio alkaliphilus gen. nov., sp. nov., a novel extremely haloalkaliphilic anaerobic chitinolytic bacterium from the candidate phylum Termite Group 3.</title>
        <authorList>
            <person name="Sorokin D.Y."/>
            <person name="Gumerov V.M."/>
            <person name="Rakitin A.L."/>
            <person name="Beletsky A.V."/>
            <person name="Damste J.S."/>
            <person name="Muyzer G."/>
            <person name="Mardanov A.V."/>
            <person name="Ravin N.V."/>
        </authorList>
    </citation>
    <scope>NUCLEOTIDE SEQUENCE [LARGE SCALE GENOMIC DNA]</scope>
    <source>
        <strain evidence="6 7">ACht1</strain>
    </source>
</reference>
<dbReference type="InterPro" id="IPR006665">
    <property type="entry name" value="OmpA-like"/>
</dbReference>
<keyword evidence="7" id="KW-1185">Reference proteome</keyword>
<dbReference type="InterPro" id="IPR006664">
    <property type="entry name" value="OMP_bac"/>
</dbReference>
<dbReference type="OrthoDB" id="9809364at2"/>
<keyword evidence="3" id="KW-0998">Cell outer membrane</keyword>
<sequence>MPFVPGVHAPGNSFLEHVVQVSARDAERLTTDDPDASLSTVNGLLGLQYYFSPQVQAAVHLPYFADLLTFHNDQTAYFGPGDLCVTTYFSPMNTPSGASYGMHMGVGFPTGNSSSAVIPRYAGVKEASFTAGTIRLLPGFFGAADFSLLGKKALPLTAHALIRGDIPVDQEKEYSHLQVQTGLICDIPNHPFSFSLDLDVLLRSDYLVRSYRAGEYPAMVRTGMFIDTNERGGVLYASLDFGITKDRTVEMDAADPIVGEYSATSGLAFTLGYRHPFGQRYVDTTIATASHIDTEEFFTPIDMSETIRSLIIPEYFATPSDEAPSLRLEKVARETPLYYDKCVDTTENMELLVDFLFQNDPYNPPYGERYTQTMICPSDVRDSLGPIVLYGVTFGVGSTSISPTAAVHLDPLVDILGTYESLRVRIGGHTDASGNYDRNVELSRQRARAVHDYLVSQGISSERLSVEAYGPSKPIADNRSATGQQVNRRIEVLFYDDSILQ</sequence>
<dbReference type="InterPro" id="IPR050330">
    <property type="entry name" value="Bact_OuterMem_StrucFunc"/>
</dbReference>
<gene>
    <name evidence="6" type="ORF">CALK_0881</name>
</gene>
<dbReference type="Pfam" id="PF00691">
    <property type="entry name" value="OmpA"/>
    <property type="match status" value="1"/>
</dbReference>
<dbReference type="eggNOG" id="COG2885">
    <property type="taxonomic scope" value="Bacteria"/>
</dbReference>
<dbReference type="AlphaFoldDB" id="U7DAJ3"/>
<dbReference type="STRING" id="1313304.CALK_0881"/>
<evidence type="ECO:0000313" key="6">
    <source>
        <dbReference type="EMBL" id="ERP32152.1"/>
    </source>
</evidence>
<comment type="subcellular location">
    <subcellularLocation>
        <location evidence="1">Cell outer membrane</location>
    </subcellularLocation>
</comment>
<name>U7DAJ3_9BACT</name>
<protein>
    <recommendedName>
        <fullName evidence="5">OmpA-like domain-containing protein</fullName>
    </recommendedName>
</protein>
<evidence type="ECO:0000256" key="2">
    <source>
        <dbReference type="ARBA" id="ARBA00023136"/>
    </source>
</evidence>
<dbReference type="Gene3D" id="3.30.1330.60">
    <property type="entry name" value="OmpA-like domain"/>
    <property type="match status" value="1"/>
</dbReference>
<keyword evidence="2 4" id="KW-0472">Membrane</keyword>